<evidence type="ECO:0000313" key="12">
    <source>
        <dbReference type="EMBL" id="TCS60776.1"/>
    </source>
</evidence>
<dbReference type="GO" id="GO:0022857">
    <property type="term" value="F:transmembrane transporter activity"/>
    <property type="evidence" value="ECO:0007669"/>
    <property type="project" value="UniProtKB-UniRule"/>
</dbReference>
<dbReference type="Pfam" id="PF04290">
    <property type="entry name" value="DctQ"/>
    <property type="match status" value="1"/>
</dbReference>
<feature type="transmembrane region" description="Helical" evidence="9">
    <location>
        <begin position="132"/>
        <end position="150"/>
    </location>
</feature>
<comment type="function">
    <text evidence="8">Part of the tripartite ATP-independent periplasmic (TRAP) transport system.</text>
</comment>
<dbReference type="InterPro" id="IPR010656">
    <property type="entry name" value="DctM"/>
</dbReference>
<evidence type="ECO:0000313" key="13">
    <source>
        <dbReference type="Proteomes" id="UP000295696"/>
    </source>
</evidence>
<feature type="transmembrane region" description="Helical" evidence="9">
    <location>
        <begin position="262"/>
        <end position="280"/>
    </location>
</feature>
<dbReference type="NCBIfam" id="TIGR00786">
    <property type="entry name" value="dctM"/>
    <property type="match status" value="1"/>
</dbReference>
<keyword evidence="6 9" id="KW-1133">Transmembrane helix</keyword>
<dbReference type="GO" id="GO:0005886">
    <property type="term" value="C:plasma membrane"/>
    <property type="evidence" value="ECO:0007669"/>
    <property type="project" value="UniProtKB-SubCell"/>
</dbReference>
<feature type="domain" description="TRAP C4-dicarboxylate transport system permease DctM subunit" evidence="11">
    <location>
        <begin position="271"/>
        <end position="698"/>
    </location>
</feature>
<name>A0A4R3J7B9_9RHOB</name>
<feature type="transmembrane region" description="Helical" evidence="9">
    <location>
        <begin position="635"/>
        <end position="662"/>
    </location>
</feature>
<feature type="transmembrane region" description="Helical" evidence="9">
    <location>
        <begin position="55"/>
        <end position="76"/>
    </location>
</feature>
<gene>
    <name evidence="12" type="ORF">EDD52_11369</name>
</gene>
<keyword evidence="2 8" id="KW-0813">Transport</keyword>
<keyword evidence="13" id="KW-1185">Reference proteome</keyword>
<feature type="transmembrane region" description="Helical" evidence="9">
    <location>
        <begin position="400"/>
        <end position="424"/>
    </location>
</feature>
<evidence type="ECO:0000256" key="8">
    <source>
        <dbReference type="RuleBase" id="RU369079"/>
    </source>
</evidence>
<proteinExistence type="predicted"/>
<keyword evidence="7 9" id="KW-0472">Membrane</keyword>
<feature type="transmembrane region" description="Helical" evidence="9">
    <location>
        <begin position="286"/>
        <end position="306"/>
    </location>
</feature>
<dbReference type="PANTHER" id="PTHR33362">
    <property type="entry name" value="SIALIC ACID TRAP TRANSPORTER PERMEASE PROTEIN SIAT-RELATED"/>
    <property type="match status" value="1"/>
</dbReference>
<keyword evidence="4 8" id="KW-0997">Cell inner membrane</keyword>
<dbReference type="RefSeq" id="WP_243651975.1">
    <property type="nucleotide sequence ID" value="NZ_SLZU01000013.1"/>
</dbReference>
<keyword evidence="3" id="KW-1003">Cell membrane</keyword>
<dbReference type="AlphaFoldDB" id="A0A4R3J7B9"/>
<dbReference type="InterPro" id="IPR055348">
    <property type="entry name" value="DctQ"/>
</dbReference>
<evidence type="ECO:0000256" key="5">
    <source>
        <dbReference type="ARBA" id="ARBA00022692"/>
    </source>
</evidence>
<feature type="transmembrane region" description="Helical" evidence="9">
    <location>
        <begin position="539"/>
        <end position="564"/>
    </location>
</feature>
<comment type="caution">
    <text evidence="12">The sequence shown here is derived from an EMBL/GenBank/DDBJ whole genome shotgun (WGS) entry which is preliminary data.</text>
</comment>
<evidence type="ECO:0000256" key="7">
    <source>
        <dbReference type="ARBA" id="ARBA00023136"/>
    </source>
</evidence>
<feature type="transmembrane region" description="Helical" evidence="9">
    <location>
        <begin position="674"/>
        <end position="702"/>
    </location>
</feature>
<feature type="transmembrane region" description="Helical" evidence="9">
    <location>
        <begin position="486"/>
        <end position="504"/>
    </location>
</feature>
<organism evidence="12 13">
    <name type="scientific">Primorskyibacter sedentarius</name>
    <dbReference type="NCBI Taxonomy" id="745311"/>
    <lineage>
        <taxon>Bacteria</taxon>
        <taxon>Pseudomonadati</taxon>
        <taxon>Pseudomonadota</taxon>
        <taxon>Alphaproteobacteria</taxon>
        <taxon>Rhodobacterales</taxon>
        <taxon>Roseobacteraceae</taxon>
        <taxon>Primorskyibacter</taxon>
    </lineage>
</organism>
<protein>
    <submittedName>
        <fullName evidence="12">Tripartite ATP-independent transporter DctM subunit</fullName>
    </submittedName>
</protein>
<feature type="transmembrane region" description="Helical" evidence="9">
    <location>
        <begin position="88"/>
        <end position="112"/>
    </location>
</feature>
<feature type="transmembrane region" description="Helical" evidence="9">
    <location>
        <begin position="359"/>
        <end position="388"/>
    </location>
</feature>
<feature type="transmembrane region" description="Helical" evidence="9">
    <location>
        <begin position="436"/>
        <end position="456"/>
    </location>
</feature>
<accession>A0A4R3J7B9</accession>
<feature type="transmembrane region" description="Helical" evidence="9">
    <location>
        <begin position="604"/>
        <end position="623"/>
    </location>
</feature>
<dbReference type="InterPro" id="IPR004681">
    <property type="entry name" value="TRAP_DctM"/>
</dbReference>
<evidence type="ECO:0000256" key="2">
    <source>
        <dbReference type="ARBA" id="ARBA00022448"/>
    </source>
</evidence>
<comment type="subcellular location">
    <subcellularLocation>
        <location evidence="1 8">Cell inner membrane</location>
        <topology evidence="1 8">Multi-pass membrane protein</topology>
    </subcellularLocation>
</comment>
<evidence type="ECO:0000259" key="11">
    <source>
        <dbReference type="Pfam" id="PF06808"/>
    </source>
</evidence>
<keyword evidence="5 9" id="KW-0812">Transmembrane</keyword>
<dbReference type="Proteomes" id="UP000295696">
    <property type="component" value="Unassembled WGS sequence"/>
</dbReference>
<feature type="transmembrane region" description="Helical" evidence="9">
    <location>
        <begin position="177"/>
        <end position="197"/>
    </location>
</feature>
<feature type="domain" description="Tripartite ATP-independent periplasmic transporters DctQ component" evidence="10">
    <location>
        <begin position="71"/>
        <end position="203"/>
    </location>
</feature>
<evidence type="ECO:0000256" key="9">
    <source>
        <dbReference type="SAM" id="Phobius"/>
    </source>
</evidence>
<dbReference type="PANTHER" id="PTHR33362:SF7">
    <property type="entry name" value="SLL1103 PROTEIN"/>
    <property type="match status" value="1"/>
</dbReference>
<feature type="transmembrane region" description="Helical" evidence="9">
    <location>
        <begin position="209"/>
        <end position="227"/>
    </location>
</feature>
<dbReference type="Pfam" id="PF06808">
    <property type="entry name" value="DctM"/>
    <property type="match status" value="1"/>
</dbReference>
<reference evidence="12 13" key="1">
    <citation type="submission" date="2019-03" db="EMBL/GenBank/DDBJ databases">
        <title>Genomic Encyclopedia of Type Strains, Phase IV (KMG-IV): sequencing the most valuable type-strain genomes for metagenomic binning, comparative biology and taxonomic classification.</title>
        <authorList>
            <person name="Goeker M."/>
        </authorList>
    </citation>
    <scope>NUCLEOTIDE SEQUENCE [LARGE SCALE GENOMIC DNA]</scope>
    <source>
        <strain evidence="12 13">DSM 104836</strain>
    </source>
</reference>
<evidence type="ECO:0000256" key="1">
    <source>
        <dbReference type="ARBA" id="ARBA00004429"/>
    </source>
</evidence>
<dbReference type="EMBL" id="SLZU01000013">
    <property type="protein sequence ID" value="TCS60776.1"/>
    <property type="molecule type" value="Genomic_DNA"/>
</dbReference>
<evidence type="ECO:0000256" key="4">
    <source>
        <dbReference type="ARBA" id="ARBA00022519"/>
    </source>
</evidence>
<evidence type="ECO:0000259" key="10">
    <source>
        <dbReference type="Pfam" id="PF04290"/>
    </source>
</evidence>
<feature type="transmembrane region" description="Helical" evidence="9">
    <location>
        <begin position="510"/>
        <end position="527"/>
    </location>
</feature>
<sequence length="707" mass="75992">MMIGPPREVGSGGLSGMSREYDEHLASAPLEVAGDDPLHDEQDLSRDDYTVVDHFSHTLGIGISVFYMVAAVATLYEVFSRYALNAPTYWAFETVMMLCASAWMLSSGYITLKKRHIGITVFHVMASDRQRWWLDLFAMLVGIVALYMLLADASVRAYVSIGRIEKSGSAFNSPLPMVLKTVMVVGAFLYLTQLTVNLHRHVRSNAARWAVKLLALYMLVYFIAALLGHAFDISWAAAVSDAFSGIGNALDPSKALNMRAMDLGTVSLIVVILLVALMMTGMPLGIVTLIVSVIMAITFFGPRGLFLVSSNAAGLLEHYTLVAVPFFVLMASILERAGIAEDLFDAMSIFAGNLRGGVAVQTTVVAVILAAMSGVMGGEIVMLGLVALPQMFRLGYDRKLTIGLICAAGALATLIPPSIIMIVYGLSAEVGIGDLFMAGALPGIMLAVFYASYVLIRVNLNHSLAPTAAEVAAQTGNEKRLSKDRLTAVILCILLIGTVMGSIYGGVASVTEAAAVGCIGSLFVAAVRHRFNWEVLSAAMLGTMTTVGTIIWLVLGAVSFVGIFNLVGGADFMRSMFLGLGLSAMGTIIVMMLILMVLGTFMEWIAIVFITVPVFAPVVMTLAPELGLTEDQAKIWFGILFVMNIQIYFLSPPFGPACFWLKSVAPKDVTLQEIFLAVLPFIALQIIGLVLVMTFPQIALWLPEALN</sequence>
<evidence type="ECO:0000256" key="6">
    <source>
        <dbReference type="ARBA" id="ARBA00022989"/>
    </source>
</evidence>
<evidence type="ECO:0000256" key="3">
    <source>
        <dbReference type="ARBA" id="ARBA00022475"/>
    </source>
</evidence>
<feature type="transmembrane region" description="Helical" evidence="9">
    <location>
        <begin position="576"/>
        <end position="597"/>
    </location>
</feature>